<evidence type="ECO:0000313" key="6">
    <source>
        <dbReference type="EMBL" id="OPX18300.1"/>
    </source>
</evidence>
<organism evidence="6 7">
    <name type="scientific">candidate division WOR-3 bacterium 4484_100</name>
    <dbReference type="NCBI Taxonomy" id="1936077"/>
    <lineage>
        <taxon>Bacteria</taxon>
        <taxon>Bacteria division WOR-3</taxon>
    </lineage>
</organism>
<dbReference type="GO" id="GO:0005886">
    <property type="term" value="C:plasma membrane"/>
    <property type="evidence" value="ECO:0007669"/>
    <property type="project" value="TreeGrafter"/>
</dbReference>
<evidence type="ECO:0000313" key="7">
    <source>
        <dbReference type="Proteomes" id="UP000191663"/>
    </source>
</evidence>
<evidence type="ECO:0008006" key="8">
    <source>
        <dbReference type="Google" id="ProtNLM"/>
    </source>
</evidence>
<evidence type="ECO:0000256" key="3">
    <source>
        <dbReference type="ARBA" id="ARBA00022989"/>
    </source>
</evidence>
<feature type="transmembrane region" description="Helical" evidence="5">
    <location>
        <begin position="57"/>
        <end position="73"/>
    </location>
</feature>
<feature type="transmembrane region" description="Helical" evidence="5">
    <location>
        <begin position="131"/>
        <end position="147"/>
    </location>
</feature>
<dbReference type="PANTHER" id="PTHR10283:SF82">
    <property type="entry name" value="SOLUTE CARRIER FAMILY 13 MEMBER 2"/>
    <property type="match status" value="1"/>
</dbReference>
<sequence>MSFRTCFGISIFSTRQTRKTRETRKTRKTRQTRETRLVLDLAYNLCKINYEAESRPFSGVIAFILVLILPPPPGMSITAKNTGAVALLMAIWWISEAIPISATSLLPLLLFPVLGVLSAKDVSVRYADRNIFLFMGGFFIAMAMQRWELHKRIALYIIRFLGTSPHRIVLGFMVASCFLSMWISNTATTMMMFPIGLAVVLHAEAMIRKEKLPIDIAKGKFNFGTTLMLG</sequence>
<comment type="subcellular location">
    <subcellularLocation>
        <location evidence="1">Membrane</location>
        <topology evidence="1">Multi-pass membrane protein</topology>
    </subcellularLocation>
</comment>
<dbReference type="Pfam" id="PF00939">
    <property type="entry name" value="Na_sulph_symp"/>
    <property type="match status" value="1"/>
</dbReference>
<evidence type="ECO:0000256" key="1">
    <source>
        <dbReference type="ARBA" id="ARBA00004141"/>
    </source>
</evidence>
<evidence type="ECO:0000256" key="5">
    <source>
        <dbReference type="SAM" id="Phobius"/>
    </source>
</evidence>
<dbReference type="PANTHER" id="PTHR10283">
    <property type="entry name" value="SOLUTE CARRIER FAMILY 13 MEMBER"/>
    <property type="match status" value="1"/>
</dbReference>
<keyword evidence="2 5" id="KW-0812">Transmembrane</keyword>
<keyword evidence="4 5" id="KW-0472">Membrane</keyword>
<dbReference type="GO" id="GO:1905039">
    <property type="term" value="P:carboxylic acid transmembrane transport"/>
    <property type="evidence" value="ECO:0007669"/>
    <property type="project" value="UniProtKB-ARBA"/>
</dbReference>
<keyword evidence="3 5" id="KW-1133">Transmembrane helix</keyword>
<dbReference type="Proteomes" id="UP000191663">
    <property type="component" value="Unassembled WGS sequence"/>
</dbReference>
<protein>
    <recommendedName>
        <fullName evidence="8">Citrate transporter-like domain-containing protein</fullName>
    </recommendedName>
</protein>
<evidence type="ECO:0000256" key="4">
    <source>
        <dbReference type="ARBA" id="ARBA00023136"/>
    </source>
</evidence>
<accession>A0A1V4QG02</accession>
<evidence type="ECO:0000256" key="2">
    <source>
        <dbReference type="ARBA" id="ARBA00022692"/>
    </source>
</evidence>
<proteinExistence type="predicted"/>
<feature type="non-terminal residue" evidence="6">
    <location>
        <position position="230"/>
    </location>
</feature>
<comment type="caution">
    <text evidence="6">The sequence shown here is derived from an EMBL/GenBank/DDBJ whole genome shotgun (WGS) entry which is preliminary data.</text>
</comment>
<dbReference type="AlphaFoldDB" id="A0A1V4QG02"/>
<gene>
    <name evidence="6" type="ORF">BXT86_01995</name>
</gene>
<feature type="transmembrane region" description="Helical" evidence="5">
    <location>
        <begin position="190"/>
        <end position="207"/>
    </location>
</feature>
<dbReference type="InterPro" id="IPR001898">
    <property type="entry name" value="SLC13A/DASS"/>
</dbReference>
<name>A0A1V4QG02_UNCW3</name>
<feature type="transmembrane region" description="Helical" evidence="5">
    <location>
        <begin position="85"/>
        <end position="111"/>
    </location>
</feature>
<reference evidence="7" key="1">
    <citation type="submission" date="2017-01" db="EMBL/GenBank/DDBJ databases">
        <title>Novel pathways for hydrocarbon cycling and metabolic interdependencies in hydrothermal sediment communities.</title>
        <authorList>
            <person name="Dombrowski N."/>
            <person name="Seitz K."/>
            <person name="Teske A."/>
            <person name="Baker B."/>
        </authorList>
    </citation>
    <scope>NUCLEOTIDE SEQUENCE [LARGE SCALE GENOMIC DNA]</scope>
</reference>
<dbReference type="GO" id="GO:0008514">
    <property type="term" value="F:organic anion transmembrane transporter activity"/>
    <property type="evidence" value="ECO:0007669"/>
    <property type="project" value="UniProtKB-ARBA"/>
</dbReference>
<dbReference type="EMBL" id="MUKB01000025">
    <property type="protein sequence ID" value="OPX18300.1"/>
    <property type="molecule type" value="Genomic_DNA"/>
</dbReference>